<organism evidence="1 2">
    <name type="scientific">Sinomonas humi</name>
    <dbReference type="NCBI Taxonomy" id="1338436"/>
    <lineage>
        <taxon>Bacteria</taxon>
        <taxon>Bacillati</taxon>
        <taxon>Actinomycetota</taxon>
        <taxon>Actinomycetes</taxon>
        <taxon>Micrococcales</taxon>
        <taxon>Micrococcaceae</taxon>
        <taxon>Sinomonas</taxon>
    </lineage>
</organism>
<gene>
    <name evidence="1" type="ORF">LK10_12320</name>
</gene>
<dbReference type="InterPro" id="IPR003749">
    <property type="entry name" value="ThiS/MoaD-like"/>
</dbReference>
<sequence>MVTLVLPTILAEVAGGRTEFALSGVNSVRAALDDLAGRYPILGRRLRDERGRLRRYVNVYVDGDDVRRREGLDTAVAEGQEILVIQSVAGG</sequence>
<dbReference type="AlphaFoldDB" id="A0A0B2AKS9"/>
<dbReference type="PANTHER" id="PTHR38031">
    <property type="entry name" value="SULFUR CARRIER PROTEIN SLR0821-RELATED"/>
    <property type="match status" value="1"/>
</dbReference>
<evidence type="ECO:0000313" key="2">
    <source>
        <dbReference type="Proteomes" id="UP000030982"/>
    </source>
</evidence>
<dbReference type="RefSeq" id="WP_043124080.1">
    <property type="nucleotide sequence ID" value="NZ_JTDL01000123.1"/>
</dbReference>
<dbReference type="Proteomes" id="UP000030982">
    <property type="component" value="Unassembled WGS sequence"/>
</dbReference>
<accession>A0A0B2AKS9</accession>
<dbReference type="OrthoDB" id="9156098at2"/>
<comment type="caution">
    <text evidence="1">The sequence shown here is derived from an EMBL/GenBank/DDBJ whole genome shotgun (WGS) entry which is preliminary data.</text>
</comment>
<protein>
    <submittedName>
        <fullName evidence="1">Thiamine biosynthesis protein ThiS</fullName>
    </submittedName>
</protein>
<dbReference type="PANTHER" id="PTHR38031:SF1">
    <property type="entry name" value="SULFUR CARRIER PROTEIN CYSO"/>
    <property type="match status" value="1"/>
</dbReference>
<dbReference type="Gene3D" id="3.10.20.30">
    <property type="match status" value="1"/>
</dbReference>
<evidence type="ECO:0000313" key="1">
    <source>
        <dbReference type="EMBL" id="KHL02392.1"/>
    </source>
</evidence>
<dbReference type="InterPro" id="IPR052045">
    <property type="entry name" value="Sulfur_Carrier/Prot_Modifier"/>
</dbReference>
<reference evidence="1 2" key="1">
    <citation type="submission" date="2014-09" db="EMBL/GenBank/DDBJ databases">
        <title>Genome sequence of Sinomonas sp. MUSC 117.</title>
        <authorList>
            <person name="Lee L.-H."/>
        </authorList>
    </citation>
    <scope>NUCLEOTIDE SEQUENCE [LARGE SCALE GENOMIC DNA]</scope>
    <source>
        <strain evidence="1 2">MUSC 117</strain>
    </source>
</reference>
<dbReference type="EMBL" id="JTDL01000123">
    <property type="protein sequence ID" value="KHL02392.1"/>
    <property type="molecule type" value="Genomic_DNA"/>
</dbReference>
<dbReference type="STRING" id="1338436.LK10_12320"/>
<dbReference type="SUPFAM" id="SSF54285">
    <property type="entry name" value="MoaD/ThiS"/>
    <property type="match status" value="1"/>
</dbReference>
<proteinExistence type="predicted"/>
<name>A0A0B2AKS9_9MICC</name>
<dbReference type="InterPro" id="IPR016155">
    <property type="entry name" value="Mopterin_synth/thiamin_S_b"/>
</dbReference>
<dbReference type="Pfam" id="PF02597">
    <property type="entry name" value="ThiS"/>
    <property type="match status" value="1"/>
</dbReference>
<keyword evidence="2" id="KW-1185">Reference proteome</keyword>
<dbReference type="InterPro" id="IPR012675">
    <property type="entry name" value="Beta-grasp_dom_sf"/>
</dbReference>